<dbReference type="PANTHER" id="PTHR34818:SF1">
    <property type="entry name" value="PROTEIN BLI-3"/>
    <property type="match status" value="1"/>
</dbReference>
<protein>
    <submittedName>
        <fullName evidence="2">General stress protein-like protein</fullName>
    </submittedName>
</protein>
<dbReference type="HOGENOM" id="CLU_091428_1_0_4"/>
<gene>
    <name evidence="2" type="ordered locus">Rta_21520</name>
</gene>
<keyword evidence="3" id="KW-1185">Reference proteome</keyword>
<reference evidence="3" key="1">
    <citation type="submission" date="2006-01" db="EMBL/GenBank/DDBJ databases">
        <title>Genome of the cyst-dividing bacterium Ramlibacter tataouinensis.</title>
        <authorList>
            <person name="Barakat M."/>
            <person name="Ortet P."/>
            <person name="De Luca G."/>
            <person name="Jourlin-Castelli C."/>
            <person name="Ansaldi M."/>
            <person name="Py B."/>
            <person name="Fichant G."/>
            <person name="Coutinho P."/>
            <person name="Voulhoux R."/>
            <person name="Bastien O."/>
            <person name="Roy S."/>
            <person name="Marechal E."/>
            <person name="Henrissat B."/>
            <person name="Quentin Y."/>
            <person name="Noirot P."/>
            <person name="Filloux A."/>
            <person name="Mejean V."/>
            <person name="DuBow M."/>
            <person name="Barras F."/>
            <person name="Heulin T."/>
        </authorList>
    </citation>
    <scope>NUCLEOTIDE SEQUENCE [LARGE SCALE GENOMIC DNA]</scope>
    <source>
        <strain evidence="3">ATCC BAA-407 / DSM 14655 / LMG 21543 / TTB310</strain>
    </source>
</reference>
<organism evidence="2 3">
    <name type="scientific">Ramlibacter tataouinensis (strain ATCC BAA-407 / DSM 14655 / LMG 21543 / TTB310)</name>
    <dbReference type="NCBI Taxonomy" id="365046"/>
    <lineage>
        <taxon>Bacteria</taxon>
        <taxon>Pseudomonadati</taxon>
        <taxon>Pseudomonadota</taxon>
        <taxon>Betaproteobacteria</taxon>
        <taxon>Burkholderiales</taxon>
        <taxon>Comamonadaceae</taxon>
        <taxon>Ramlibacter</taxon>
    </lineage>
</organism>
<dbReference type="AlphaFoldDB" id="F5XZ78"/>
<name>F5XZ78_RAMTT</name>
<dbReference type="OrthoDB" id="1432662at2"/>
<dbReference type="SUPFAM" id="SSF50475">
    <property type="entry name" value="FMN-binding split barrel"/>
    <property type="match status" value="1"/>
</dbReference>
<dbReference type="Proteomes" id="UP000008385">
    <property type="component" value="Chromosome"/>
</dbReference>
<evidence type="ECO:0000313" key="3">
    <source>
        <dbReference type="Proteomes" id="UP000008385"/>
    </source>
</evidence>
<dbReference type="PANTHER" id="PTHR34818">
    <property type="entry name" value="PROTEIN BLI-3"/>
    <property type="match status" value="1"/>
</dbReference>
<dbReference type="InterPro" id="IPR038725">
    <property type="entry name" value="YdaG_split_barrel_FMN-bd"/>
</dbReference>
<evidence type="ECO:0000313" key="2">
    <source>
        <dbReference type="EMBL" id="AEG93248.1"/>
    </source>
</evidence>
<dbReference type="KEGG" id="rta:Rta_21520"/>
<dbReference type="EMBL" id="CP000245">
    <property type="protein sequence ID" value="AEG93248.1"/>
    <property type="molecule type" value="Genomic_DNA"/>
</dbReference>
<dbReference type="Gene3D" id="2.30.110.10">
    <property type="entry name" value="Electron Transport, Fmn-binding Protein, Chain A"/>
    <property type="match status" value="1"/>
</dbReference>
<feature type="domain" description="General stress protein FMN-binding split barrel" evidence="1">
    <location>
        <begin position="20"/>
        <end position="169"/>
    </location>
</feature>
<dbReference type="InterPro" id="IPR012349">
    <property type="entry name" value="Split_barrel_FMN-bd"/>
</dbReference>
<dbReference type="InterPro" id="IPR052917">
    <property type="entry name" value="Stress-Dev_Protein"/>
</dbReference>
<dbReference type="PATRIC" id="fig|365046.3.peg.2204"/>
<accession>F5XZ78</accession>
<evidence type="ECO:0000259" key="1">
    <source>
        <dbReference type="Pfam" id="PF16242"/>
    </source>
</evidence>
<dbReference type="eggNOG" id="COG3871">
    <property type="taxonomic scope" value="Bacteria"/>
</dbReference>
<dbReference type="RefSeq" id="WP_013901480.1">
    <property type="nucleotide sequence ID" value="NC_015677.1"/>
</dbReference>
<dbReference type="Pfam" id="PF16242">
    <property type="entry name" value="Pyrid_ox_like"/>
    <property type="match status" value="1"/>
</dbReference>
<proteinExistence type="predicted"/>
<dbReference type="STRING" id="365046.Rta_21520"/>
<reference evidence="2 3" key="2">
    <citation type="journal article" date="2011" name="PLoS ONE">
        <title>The Cyst-Dividing Bacterium Ramlibacter tataouinensis TTB310 Genome Reveals a Well-Stocked Toolbox for Adaptation to a Desert Environment.</title>
        <authorList>
            <person name="De Luca G."/>
            <person name="Barakat M."/>
            <person name="Ortet P."/>
            <person name="Fochesato S."/>
            <person name="Jourlin-Castelli C."/>
            <person name="Ansaldi M."/>
            <person name="Py B."/>
            <person name="Fichant G."/>
            <person name="Coutinho P.M."/>
            <person name="Voulhoux R."/>
            <person name="Bastien O."/>
            <person name="Marechal E."/>
            <person name="Henrissat B."/>
            <person name="Quentin Y."/>
            <person name="Noirot P."/>
            <person name="Filloux A."/>
            <person name="Mejean V."/>
            <person name="Dubow M.S."/>
            <person name="Barras F."/>
            <person name="Barbe V."/>
            <person name="Weissenbach J."/>
            <person name="Mihalcescu I."/>
            <person name="Vermeglio A."/>
            <person name="Achouak W."/>
            <person name="Heulin T."/>
        </authorList>
    </citation>
    <scope>NUCLEOTIDE SEQUENCE [LARGE SCALE GENOMIC DNA]</scope>
    <source>
        <strain evidence="3">ATCC BAA-407 / DSM 14655 / LMG 21543 / TTB310</strain>
    </source>
</reference>
<sequence length="180" mass="20225">MDSINRNQPEDNHRDVNGQEAVERLRGVVKKTQTCFFCTAHGHGPSEGTRPMNVRQVDDAGHLWFLSADDSHKNLELSEDPTVQLFFQGSEHSDFLHLTGRARISRDRAKLDELWEPILKTWFTEGKDDPRITIIEVIPTSGYYWDHKHGNMVAGVKMLVGAATGKTLDDSIEGRVSVAA</sequence>